<keyword evidence="1" id="KW-0812">Transmembrane</keyword>
<feature type="transmembrane region" description="Helical" evidence="1">
    <location>
        <begin position="16"/>
        <end position="34"/>
    </location>
</feature>
<comment type="caution">
    <text evidence="4">The sequence shown here is derived from an EMBL/GenBank/DDBJ whole genome shotgun (WGS) entry which is preliminary data.</text>
</comment>
<dbReference type="SUPFAM" id="SSF49299">
    <property type="entry name" value="PKD domain"/>
    <property type="match status" value="1"/>
</dbReference>
<dbReference type="InterPro" id="IPR022409">
    <property type="entry name" value="PKD/Chitinase_dom"/>
</dbReference>
<evidence type="ECO:0000313" key="5">
    <source>
        <dbReference type="Proteomes" id="UP000228689"/>
    </source>
</evidence>
<dbReference type="InterPro" id="IPR013783">
    <property type="entry name" value="Ig-like_fold"/>
</dbReference>
<accession>A0A2M7REL5</accession>
<dbReference type="Pfam" id="PF00932">
    <property type="entry name" value="LTD"/>
    <property type="match status" value="2"/>
</dbReference>
<evidence type="ECO:0000256" key="1">
    <source>
        <dbReference type="SAM" id="Phobius"/>
    </source>
</evidence>
<dbReference type="InterPro" id="IPR035986">
    <property type="entry name" value="PKD_dom_sf"/>
</dbReference>
<protein>
    <recommendedName>
        <fullName evidence="6">PKD domain-containing protein</fullName>
    </recommendedName>
</protein>
<dbReference type="EMBL" id="PFMC01000031">
    <property type="protein sequence ID" value="PIY95188.1"/>
    <property type="molecule type" value="Genomic_DNA"/>
</dbReference>
<evidence type="ECO:0000259" key="2">
    <source>
        <dbReference type="PROSITE" id="PS50093"/>
    </source>
</evidence>
<keyword evidence="1" id="KW-0472">Membrane</keyword>
<evidence type="ECO:0000313" key="4">
    <source>
        <dbReference type="EMBL" id="PIY95188.1"/>
    </source>
</evidence>
<dbReference type="SUPFAM" id="SSF74853">
    <property type="entry name" value="Lamin A/C globular tail domain"/>
    <property type="match status" value="1"/>
</dbReference>
<dbReference type="Gene3D" id="2.60.40.10">
    <property type="entry name" value="Immunoglobulins"/>
    <property type="match status" value="1"/>
</dbReference>
<evidence type="ECO:0008006" key="6">
    <source>
        <dbReference type="Google" id="ProtNLM"/>
    </source>
</evidence>
<dbReference type="PANTHER" id="PTHR42834:SF1">
    <property type="entry name" value="ENDONUCLEASE_EXONUCLEASE_PHOSPHATASE FAMILY PROTEIN (AFU_ORTHOLOGUE AFUA_3G09210)"/>
    <property type="match status" value="1"/>
</dbReference>
<feature type="domain" description="LTD" evidence="3">
    <location>
        <begin position="240"/>
        <end position="486"/>
    </location>
</feature>
<organism evidence="4 5">
    <name type="scientific">Candidatus Komeilibacteria bacterium CG_4_10_14_0_8_um_filter_37_78</name>
    <dbReference type="NCBI Taxonomy" id="1974471"/>
    <lineage>
        <taxon>Bacteria</taxon>
        <taxon>Candidatus Komeiliibacteriota</taxon>
    </lineage>
</organism>
<dbReference type="PANTHER" id="PTHR42834">
    <property type="entry name" value="ENDONUCLEASE/EXONUCLEASE/PHOSPHATASE FAMILY PROTEIN (AFU_ORTHOLOGUE AFUA_3G09210)"/>
    <property type="match status" value="1"/>
</dbReference>
<dbReference type="AlphaFoldDB" id="A0A2M7REL5"/>
<keyword evidence="1" id="KW-1133">Transmembrane helix</keyword>
<gene>
    <name evidence="4" type="ORF">COY67_01245</name>
</gene>
<dbReference type="InterPro" id="IPR001322">
    <property type="entry name" value="Lamin_tail_dom"/>
</dbReference>
<dbReference type="Proteomes" id="UP000228689">
    <property type="component" value="Unassembled WGS sequence"/>
</dbReference>
<evidence type="ECO:0000259" key="3">
    <source>
        <dbReference type="PROSITE" id="PS51841"/>
    </source>
</evidence>
<dbReference type="Gene3D" id="2.60.40.1260">
    <property type="entry name" value="Lamin Tail domain"/>
    <property type="match status" value="1"/>
</dbReference>
<dbReference type="SMART" id="SM00089">
    <property type="entry name" value="PKD"/>
    <property type="match status" value="1"/>
</dbReference>
<reference evidence="5" key="1">
    <citation type="submission" date="2017-09" db="EMBL/GenBank/DDBJ databases">
        <title>Depth-based differentiation of microbial function through sediment-hosted aquifers and enrichment of novel symbionts in the deep terrestrial subsurface.</title>
        <authorList>
            <person name="Probst A.J."/>
            <person name="Ladd B."/>
            <person name="Jarett J.K."/>
            <person name="Geller-Mcgrath D.E."/>
            <person name="Sieber C.M.K."/>
            <person name="Emerson J.B."/>
            <person name="Anantharaman K."/>
            <person name="Thomas B.C."/>
            <person name="Malmstrom R."/>
            <person name="Stieglmeier M."/>
            <person name="Klingl A."/>
            <person name="Woyke T."/>
            <person name="Ryan C.M."/>
            <person name="Banfield J.F."/>
        </authorList>
    </citation>
    <scope>NUCLEOTIDE SEQUENCE [LARGE SCALE GENOMIC DNA]</scope>
</reference>
<sequence length="718" mass="78596">MTECLLLIIKHMDIKLKGIIFIAIMAVVLILSSAKIEVVMAQGGNEDIIFTEIMYDVEGSDGDREWVEIYNTCGSDINIDSSWRFFDGSNHTITVSQGDDVLNSCEAAVIVDDVAAFMIDHPGYSGTILDSVVSLNNSGEELKLSLDNGASWLVQVVYNSDLGAAGDGNTLEYDNGWIVSSVLGGSPGQYQNDNEVQYCDCQTGEPIGDQNTDPGVPPSEDEEIIIPPIDDEEDIVPVVYSTEILINELVPDPEGSDEEGEFIELYNMSIENIDLSDWQLKDSTEDSYTLTQTILAGAYLVLWRGETNLTLNNSGGDAVRLYQPDNSLLEEVTYDSSIAGQSYSRTNSNDWEWTEELTPGLTNLFPVNEPPQPKIDLTQTEFYTGQLITFSATDSLVSDDQINSYYWDFGNGDSLAGVTVAYYYQTAGEYTVSLLVEDSLGLTGTVNLVVNIITAPFVEARGGTDLAGQGEKLELISEIREHDVKTKVLTQGIVTALPGNFSDTYFYISQADYDFRIDLSRGIQVYCSKKDFPNMKLGDIIMVQGEISETGGEKRVKIASAADVQVITHIALPTPEQVMTGDVSEDYEGGLITVIGDLVEKKGSSWYLDDDSGELRIYLSTKAEIKKPTIEVGGEIIITGIIGETKTGYRLLPRFTSDLSVEQVLENEEAEINVISANNKKITKIASGKETPVDDYLGYGLGVVGVSALSWVIRAKFF</sequence>
<feature type="domain" description="PKD" evidence="2">
    <location>
        <begin position="404"/>
        <end position="457"/>
    </location>
</feature>
<dbReference type="CDD" id="cd00146">
    <property type="entry name" value="PKD"/>
    <property type="match status" value="1"/>
</dbReference>
<dbReference type="PROSITE" id="PS51841">
    <property type="entry name" value="LTD"/>
    <property type="match status" value="1"/>
</dbReference>
<dbReference type="InterPro" id="IPR000601">
    <property type="entry name" value="PKD_dom"/>
</dbReference>
<dbReference type="PROSITE" id="PS50093">
    <property type="entry name" value="PKD"/>
    <property type="match status" value="1"/>
</dbReference>
<proteinExistence type="predicted"/>
<name>A0A2M7REL5_9BACT</name>
<dbReference type="Pfam" id="PF18911">
    <property type="entry name" value="PKD_4"/>
    <property type="match status" value="1"/>
</dbReference>
<dbReference type="InterPro" id="IPR036415">
    <property type="entry name" value="Lamin_tail_dom_sf"/>
</dbReference>